<dbReference type="AlphaFoldDB" id="A0A2S7V189"/>
<evidence type="ECO:0000313" key="1">
    <source>
        <dbReference type="EMBL" id="PQJ55301.1"/>
    </source>
</evidence>
<keyword evidence="2" id="KW-1185">Reference proteome</keyword>
<comment type="caution">
    <text evidence="1">The sequence shown here is derived from an EMBL/GenBank/DDBJ whole genome shotgun (WGS) entry which is preliminary data.</text>
</comment>
<dbReference type="OrthoDB" id="6228002at2"/>
<protein>
    <submittedName>
        <fullName evidence="1">Uncharacterized protein</fullName>
    </submittedName>
</protein>
<proteinExistence type="predicted"/>
<name>A0A2S7V189_9GAMM</name>
<dbReference type="EMBL" id="MSCH01000003">
    <property type="protein sequence ID" value="PQJ55301.1"/>
    <property type="molecule type" value="Genomic_DNA"/>
</dbReference>
<evidence type="ECO:0000313" key="2">
    <source>
        <dbReference type="Proteomes" id="UP000239007"/>
    </source>
</evidence>
<organism evidence="1 2">
    <name type="scientific">Psychrosphaera saromensis</name>
    <dbReference type="NCBI Taxonomy" id="716813"/>
    <lineage>
        <taxon>Bacteria</taxon>
        <taxon>Pseudomonadati</taxon>
        <taxon>Pseudomonadota</taxon>
        <taxon>Gammaproteobacteria</taxon>
        <taxon>Alteromonadales</taxon>
        <taxon>Pseudoalteromonadaceae</taxon>
        <taxon>Psychrosphaera</taxon>
    </lineage>
</organism>
<dbReference type="Proteomes" id="UP000239007">
    <property type="component" value="Unassembled WGS sequence"/>
</dbReference>
<accession>A0A2S7V189</accession>
<reference evidence="1 2" key="1">
    <citation type="submission" date="2016-12" db="EMBL/GenBank/DDBJ databases">
        <title>Diversity of luminous bacteria.</title>
        <authorList>
            <person name="Yoshizawa S."/>
            <person name="Kogure K."/>
        </authorList>
    </citation>
    <scope>NUCLEOTIDE SEQUENCE [LARGE SCALE GENOMIC DNA]</scope>
    <source>
        <strain evidence="1 2">SA4-48</strain>
    </source>
</reference>
<gene>
    <name evidence="1" type="ORF">BTO11_13145</name>
</gene>
<sequence>MTFIGQTMASTVMPYQMMSMGGMTMQGSGMQKGAMESTSSQMQEMSHGMAMMDHSSHNMPNHLMLTDADSTETTSQEEQNEDCCSTICKCFTGGCSSLATLPKELTPVALGYFSPKIHSISNLAFSLSSTSLYRPPILS</sequence>